<dbReference type="PANTHER" id="PTHR45669:SF28">
    <property type="entry name" value="GLUTAREDOXIN DOMAIN-CONTAINING PROTEIN"/>
    <property type="match status" value="1"/>
</dbReference>
<gene>
    <name evidence="3" type="ORF">NC653_026479</name>
</gene>
<dbReference type="Pfam" id="PF00462">
    <property type="entry name" value="Glutaredoxin"/>
    <property type="match status" value="1"/>
</dbReference>
<keyword evidence="1" id="KW-0175">Coiled coil</keyword>
<sequence length="392" mass="45002">MKGMMKGKLMKKLKSIKPIGYLKETRVLQVNAADGFIETFIKKPILKAQFQVENPEVMVCKEVEQEKVKDSSFVVNQESDVIDVNELMRDLEEEEEEMEVDDDKENVRPVVKARVDLFGVKDKEESKGSSFRQSPLSEIDISSFRRPDLNSGSLFDPNLLSAFEEAVKEHMRVSEEERRARIEKENLERMREEPEKNFENQEEEPPLKARRIEEGDDIDPILGFPEMCPPGGSDSVILYTTSLRGIRKTFEDCNSIRFLLESFRVLFFERDVSMHMEFKEELWTVLDGRVNPPRLFIKGRYIGGAEEVLALHEQGRFRVLFEGIPIDIFIGSPCEGCAGFRFVLCFHCNGSHKVVAENGLSSTCQDSLLVWRVLSSLQGFLPVPFCNAWSRI</sequence>
<dbReference type="InterPro" id="IPR002109">
    <property type="entry name" value="Glutaredoxin"/>
</dbReference>
<dbReference type="EMBL" id="JAQIZT010000010">
    <property type="protein sequence ID" value="KAJ6983672.1"/>
    <property type="molecule type" value="Genomic_DNA"/>
</dbReference>
<feature type="domain" description="Glutaredoxin" evidence="2">
    <location>
        <begin position="236"/>
        <end position="302"/>
    </location>
</feature>
<accession>A0AAD6MG52</accession>
<evidence type="ECO:0000259" key="2">
    <source>
        <dbReference type="Pfam" id="PF00462"/>
    </source>
</evidence>
<dbReference type="SUPFAM" id="SSF52833">
    <property type="entry name" value="Thioredoxin-like"/>
    <property type="match status" value="1"/>
</dbReference>
<dbReference type="CDD" id="cd03031">
    <property type="entry name" value="GRX_GRX_like"/>
    <property type="match status" value="1"/>
</dbReference>
<dbReference type="AlphaFoldDB" id="A0AAD6MG52"/>
<protein>
    <recommendedName>
        <fullName evidence="2">Glutaredoxin domain-containing protein</fullName>
    </recommendedName>
</protein>
<keyword evidence="4" id="KW-1185">Reference proteome</keyword>
<proteinExistence type="predicted"/>
<dbReference type="PROSITE" id="PS51354">
    <property type="entry name" value="GLUTAREDOXIN_2"/>
    <property type="match status" value="1"/>
</dbReference>
<feature type="coiled-coil region" evidence="1">
    <location>
        <begin position="74"/>
        <end position="104"/>
    </location>
</feature>
<dbReference type="InterPro" id="IPR036249">
    <property type="entry name" value="Thioredoxin-like_sf"/>
</dbReference>
<name>A0AAD6MG52_9ROSI</name>
<comment type="caution">
    <text evidence="3">The sequence shown here is derived from an EMBL/GenBank/DDBJ whole genome shotgun (WGS) entry which is preliminary data.</text>
</comment>
<dbReference type="Pfam" id="PF23733">
    <property type="entry name" value="GRXCR1-2_C"/>
    <property type="match status" value="1"/>
</dbReference>
<reference evidence="3" key="1">
    <citation type="journal article" date="2023" name="Mol. Ecol. Resour.">
        <title>Chromosome-level genome assembly of a triploid poplar Populus alba 'Berolinensis'.</title>
        <authorList>
            <person name="Chen S."/>
            <person name="Yu Y."/>
            <person name="Wang X."/>
            <person name="Wang S."/>
            <person name="Zhang T."/>
            <person name="Zhou Y."/>
            <person name="He R."/>
            <person name="Meng N."/>
            <person name="Wang Y."/>
            <person name="Liu W."/>
            <person name="Liu Z."/>
            <person name="Liu J."/>
            <person name="Guo Q."/>
            <person name="Huang H."/>
            <person name="Sederoff R.R."/>
            <person name="Wang G."/>
            <person name="Qu G."/>
            <person name="Chen S."/>
        </authorList>
    </citation>
    <scope>NUCLEOTIDE SEQUENCE</scope>
    <source>
        <strain evidence="3">SC-2020</strain>
    </source>
</reference>
<dbReference type="Proteomes" id="UP001164929">
    <property type="component" value="Chromosome 10"/>
</dbReference>
<organism evidence="3 4">
    <name type="scientific">Populus alba x Populus x berolinensis</name>
    <dbReference type="NCBI Taxonomy" id="444605"/>
    <lineage>
        <taxon>Eukaryota</taxon>
        <taxon>Viridiplantae</taxon>
        <taxon>Streptophyta</taxon>
        <taxon>Embryophyta</taxon>
        <taxon>Tracheophyta</taxon>
        <taxon>Spermatophyta</taxon>
        <taxon>Magnoliopsida</taxon>
        <taxon>eudicotyledons</taxon>
        <taxon>Gunneridae</taxon>
        <taxon>Pentapetalae</taxon>
        <taxon>rosids</taxon>
        <taxon>fabids</taxon>
        <taxon>Malpighiales</taxon>
        <taxon>Salicaceae</taxon>
        <taxon>Saliceae</taxon>
        <taxon>Populus</taxon>
    </lineage>
</organism>
<evidence type="ECO:0000313" key="4">
    <source>
        <dbReference type="Proteomes" id="UP001164929"/>
    </source>
</evidence>
<dbReference type="PANTHER" id="PTHR45669">
    <property type="entry name" value="GLUTAREDOXIN DOMAIN-CONTAINING CYSTEINE-RICH PROTEIN CG12206-RELATED"/>
    <property type="match status" value="1"/>
</dbReference>
<evidence type="ECO:0000313" key="3">
    <source>
        <dbReference type="EMBL" id="KAJ6983672.1"/>
    </source>
</evidence>
<evidence type="ECO:0000256" key="1">
    <source>
        <dbReference type="SAM" id="Coils"/>
    </source>
</evidence>
<dbReference type="Gene3D" id="3.40.30.10">
    <property type="entry name" value="Glutaredoxin"/>
    <property type="match status" value="1"/>
</dbReference>
<feature type="coiled-coil region" evidence="1">
    <location>
        <begin position="170"/>
        <end position="204"/>
    </location>
</feature>